<sequence>VARISSKSGNVLDSRTENHPTRWSGCEMEGPTKIGLDVPIDGAAMAFRGATSDCAAPTGSRGAGLEWCLGPGALSQPSE</sequence>
<name>A0A382MEW9_9ZZZZ</name>
<feature type="compositionally biased region" description="Polar residues" evidence="1">
    <location>
        <begin position="1"/>
        <end position="13"/>
    </location>
</feature>
<feature type="region of interest" description="Disordered" evidence="1">
    <location>
        <begin position="1"/>
        <end position="30"/>
    </location>
</feature>
<protein>
    <submittedName>
        <fullName evidence="2">Uncharacterized protein</fullName>
    </submittedName>
</protein>
<accession>A0A382MEW9</accession>
<dbReference type="AlphaFoldDB" id="A0A382MEW9"/>
<reference evidence="2" key="1">
    <citation type="submission" date="2018-05" db="EMBL/GenBank/DDBJ databases">
        <authorList>
            <person name="Lanie J.A."/>
            <person name="Ng W.-L."/>
            <person name="Kazmierczak K.M."/>
            <person name="Andrzejewski T.M."/>
            <person name="Davidsen T.M."/>
            <person name="Wayne K.J."/>
            <person name="Tettelin H."/>
            <person name="Glass J.I."/>
            <person name="Rusch D."/>
            <person name="Podicherti R."/>
            <person name="Tsui H.-C.T."/>
            <person name="Winkler M.E."/>
        </authorList>
    </citation>
    <scope>NUCLEOTIDE SEQUENCE</scope>
</reference>
<gene>
    <name evidence="2" type="ORF">METZ01_LOCUS299141</name>
</gene>
<dbReference type="EMBL" id="UINC01092582">
    <property type="protein sequence ID" value="SVC46287.1"/>
    <property type="molecule type" value="Genomic_DNA"/>
</dbReference>
<feature type="non-terminal residue" evidence="2">
    <location>
        <position position="79"/>
    </location>
</feature>
<proteinExistence type="predicted"/>
<evidence type="ECO:0000256" key="1">
    <source>
        <dbReference type="SAM" id="MobiDB-lite"/>
    </source>
</evidence>
<organism evidence="2">
    <name type="scientific">marine metagenome</name>
    <dbReference type="NCBI Taxonomy" id="408172"/>
    <lineage>
        <taxon>unclassified sequences</taxon>
        <taxon>metagenomes</taxon>
        <taxon>ecological metagenomes</taxon>
    </lineage>
</organism>
<feature type="non-terminal residue" evidence="2">
    <location>
        <position position="1"/>
    </location>
</feature>
<evidence type="ECO:0000313" key="2">
    <source>
        <dbReference type="EMBL" id="SVC46287.1"/>
    </source>
</evidence>